<evidence type="ECO:0000256" key="2">
    <source>
        <dbReference type="SAM" id="MobiDB-lite"/>
    </source>
</evidence>
<dbReference type="CDD" id="cd16936">
    <property type="entry name" value="HATPase_RsbW-like"/>
    <property type="match status" value="1"/>
</dbReference>
<comment type="caution">
    <text evidence="4">The sequence shown here is derived from an EMBL/GenBank/DDBJ whole genome shotgun (WGS) entry which is preliminary data.</text>
</comment>
<dbReference type="RefSeq" id="WP_246494360.1">
    <property type="nucleotide sequence ID" value="NZ_JACHJL010000003.1"/>
</dbReference>
<evidence type="ECO:0000259" key="3">
    <source>
        <dbReference type="Pfam" id="PF13581"/>
    </source>
</evidence>
<dbReference type="InterPro" id="IPR050267">
    <property type="entry name" value="Anti-sigma-factor_SerPK"/>
</dbReference>
<dbReference type="Proteomes" id="UP000588098">
    <property type="component" value="Unassembled WGS sequence"/>
</dbReference>
<dbReference type="InterPro" id="IPR036890">
    <property type="entry name" value="HATPase_C_sf"/>
</dbReference>
<proteinExistence type="predicted"/>
<dbReference type="InterPro" id="IPR003594">
    <property type="entry name" value="HATPase_dom"/>
</dbReference>
<feature type="compositionally biased region" description="Basic and acidic residues" evidence="2">
    <location>
        <begin position="135"/>
        <end position="148"/>
    </location>
</feature>
<keyword evidence="1" id="KW-0418">Kinase</keyword>
<keyword evidence="1" id="KW-0808">Transferase</keyword>
<accession>A0A7W9UXN3</accession>
<keyword evidence="1" id="KW-0723">Serine/threonine-protein kinase</keyword>
<keyword evidence="5" id="KW-1185">Reference proteome</keyword>
<dbReference type="PANTHER" id="PTHR35526">
    <property type="entry name" value="ANTI-SIGMA-F FACTOR RSBW-RELATED"/>
    <property type="match status" value="1"/>
</dbReference>
<protein>
    <submittedName>
        <fullName evidence="4">Anti-sigma regulatory factor (Ser/Thr protein kinase)</fullName>
    </submittedName>
</protein>
<feature type="region of interest" description="Disordered" evidence="2">
    <location>
        <begin position="127"/>
        <end position="148"/>
    </location>
</feature>
<dbReference type="SUPFAM" id="SSF55874">
    <property type="entry name" value="ATPase domain of HSP90 chaperone/DNA topoisomerase II/histidine kinase"/>
    <property type="match status" value="1"/>
</dbReference>
<reference evidence="4 5" key="1">
    <citation type="submission" date="2020-08" db="EMBL/GenBank/DDBJ databases">
        <title>Genomic Encyclopedia of Type Strains, Phase III (KMG-III): the genomes of soil and plant-associated and newly described type strains.</title>
        <authorList>
            <person name="Whitman W."/>
        </authorList>
    </citation>
    <scope>NUCLEOTIDE SEQUENCE [LARGE SCALE GENOMIC DNA]</scope>
    <source>
        <strain evidence="4 5">CECT 8305</strain>
    </source>
</reference>
<dbReference type="Pfam" id="PF13581">
    <property type="entry name" value="HATPase_c_2"/>
    <property type="match status" value="1"/>
</dbReference>
<organism evidence="4 5">
    <name type="scientific">Streptomyces zagrosensis</name>
    <dbReference type="NCBI Taxonomy" id="1042984"/>
    <lineage>
        <taxon>Bacteria</taxon>
        <taxon>Bacillati</taxon>
        <taxon>Actinomycetota</taxon>
        <taxon>Actinomycetes</taxon>
        <taxon>Kitasatosporales</taxon>
        <taxon>Streptomycetaceae</taxon>
        <taxon>Streptomyces</taxon>
    </lineage>
</organism>
<sequence length="148" mass="15811">MSEPRVWGRICPGSREEVTHARQWTRDILRGHPCADDAVLIVSELTTNALTHTDSGTHLGVFHITLTLTCHRVSISVTDTGGGTTPPHRAKAPAGATHGRGLDIVAILARHFHVTGNQNGRTVTAELSAPIPGERGGDHTPTTHEATR</sequence>
<feature type="domain" description="Histidine kinase/HSP90-like ATPase" evidence="3">
    <location>
        <begin position="16"/>
        <end position="125"/>
    </location>
</feature>
<dbReference type="Gene3D" id="3.30.565.10">
    <property type="entry name" value="Histidine kinase-like ATPase, C-terminal domain"/>
    <property type="match status" value="1"/>
</dbReference>
<evidence type="ECO:0000313" key="4">
    <source>
        <dbReference type="EMBL" id="MBB5934486.1"/>
    </source>
</evidence>
<name>A0A7W9UXN3_9ACTN</name>
<gene>
    <name evidence="4" type="ORF">FHS42_001533</name>
</gene>
<evidence type="ECO:0000256" key="1">
    <source>
        <dbReference type="ARBA" id="ARBA00022527"/>
    </source>
</evidence>
<dbReference type="GO" id="GO:0004674">
    <property type="term" value="F:protein serine/threonine kinase activity"/>
    <property type="evidence" value="ECO:0007669"/>
    <property type="project" value="UniProtKB-KW"/>
</dbReference>
<dbReference type="PANTHER" id="PTHR35526:SF3">
    <property type="entry name" value="ANTI-SIGMA-F FACTOR RSBW"/>
    <property type="match status" value="1"/>
</dbReference>
<dbReference type="EMBL" id="JACHJL010000003">
    <property type="protein sequence ID" value="MBB5934486.1"/>
    <property type="molecule type" value="Genomic_DNA"/>
</dbReference>
<evidence type="ECO:0000313" key="5">
    <source>
        <dbReference type="Proteomes" id="UP000588098"/>
    </source>
</evidence>
<dbReference type="AlphaFoldDB" id="A0A7W9UXN3"/>